<reference evidence="2" key="1">
    <citation type="submission" date="2021-02" db="EMBL/GenBank/DDBJ databases">
        <authorList>
            <person name="Nowell W R."/>
        </authorList>
    </citation>
    <scope>NUCLEOTIDE SEQUENCE</scope>
</reference>
<feature type="region of interest" description="Disordered" evidence="1">
    <location>
        <begin position="1"/>
        <end position="38"/>
    </location>
</feature>
<dbReference type="EMBL" id="CAJOAZ010022184">
    <property type="protein sequence ID" value="CAF4363353.1"/>
    <property type="molecule type" value="Genomic_DNA"/>
</dbReference>
<evidence type="ECO:0000313" key="2">
    <source>
        <dbReference type="EMBL" id="CAF4363353.1"/>
    </source>
</evidence>
<dbReference type="InterPro" id="IPR027417">
    <property type="entry name" value="P-loop_NTPase"/>
</dbReference>
<sequence>MQPPSQNSSNNSANKYWKPGGARPPRQQSSSIVDRHDATSENVDLYQHSSMSITQHRRHLPIANYRTHILYLLEKYRTLIIIGQTGTSTKTNFLNLFFVYKNYHFEKIR</sequence>
<name>A0A820LWJ9_9BILA</name>
<dbReference type="Proteomes" id="UP000663844">
    <property type="component" value="Unassembled WGS sequence"/>
</dbReference>
<dbReference type="Gene3D" id="3.40.50.300">
    <property type="entry name" value="P-loop containing nucleotide triphosphate hydrolases"/>
    <property type="match status" value="1"/>
</dbReference>
<organism evidence="2 3">
    <name type="scientific">Adineta steineri</name>
    <dbReference type="NCBI Taxonomy" id="433720"/>
    <lineage>
        <taxon>Eukaryota</taxon>
        <taxon>Metazoa</taxon>
        <taxon>Spiralia</taxon>
        <taxon>Gnathifera</taxon>
        <taxon>Rotifera</taxon>
        <taxon>Eurotatoria</taxon>
        <taxon>Bdelloidea</taxon>
        <taxon>Adinetida</taxon>
        <taxon>Adinetidae</taxon>
        <taxon>Adineta</taxon>
    </lineage>
</organism>
<evidence type="ECO:0000313" key="3">
    <source>
        <dbReference type="Proteomes" id="UP000663844"/>
    </source>
</evidence>
<gene>
    <name evidence="2" type="ORF">OXD698_LOCUS49434</name>
</gene>
<evidence type="ECO:0000256" key="1">
    <source>
        <dbReference type="SAM" id="MobiDB-lite"/>
    </source>
</evidence>
<accession>A0A820LWJ9</accession>
<dbReference type="AlphaFoldDB" id="A0A820LWJ9"/>
<protein>
    <submittedName>
        <fullName evidence="2">Uncharacterized protein</fullName>
    </submittedName>
</protein>
<proteinExistence type="predicted"/>
<feature type="compositionally biased region" description="Low complexity" evidence="1">
    <location>
        <begin position="1"/>
        <end position="14"/>
    </location>
</feature>
<comment type="caution">
    <text evidence="2">The sequence shown here is derived from an EMBL/GenBank/DDBJ whole genome shotgun (WGS) entry which is preliminary data.</text>
</comment>